<keyword evidence="1" id="KW-0175">Coiled coil</keyword>
<gene>
    <name evidence="2" type="ORF">L873DRAFT_1789922</name>
</gene>
<dbReference type="AlphaFoldDB" id="A0A3N4JL85"/>
<accession>A0A3N4JL85</accession>
<sequence length="122" mass="13439">MQTLANQVFDFSEDVTSLSENVRSLSEKVSHIEDEVAESRRMLDLVVTLQCDGEKNLSKIGDDVIGLQTQFAVLEQSNEVLREEMGQLSRHVEQLSGRVKDGFAEIKGILMALMGGSGGLRV</sequence>
<evidence type="ECO:0000256" key="1">
    <source>
        <dbReference type="SAM" id="Coils"/>
    </source>
</evidence>
<dbReference type="OrthoDB" id="5317203at2759"/>
<reference evidence="2 3" key="1">
    <citation type="journal article" date="2018" name="Nat. Ecol. Evol.">
        <title>Pezizomycetes genomes reveal the molecular basis of ectomycorrhizal truffle lifestyle.</title>
        <authorList>
            <person name="Murat C."/>
            <person name="Payen T."/>
            <person name="Noel B."/>
            <person name="Kuo A."/>
            <person name="Morin E."/>
            <person name="Chen J."/>
            <person name="Kohler A."/>
            <person name="Krizsan K."/>
            <person name="Balestrini R."/>
            <person name="Da Silva C."/>
            <person name="Montanini B."/>
            <person name="Hainaut M."/>
            <person name="Levati E."/>
            <person name="Barry K.W."/>
            <person name="Belfiori B."/>
            <person name="Cichocki N."/>
            <person name="Clum A."/>
            <person name="Dockter R.B."/>
            <person name="Fauchery L."/>
            <person name="Guy J."/>
            <person name="Iotti M."/>
            <person name="Le Tacon F."/>
            <person name="Lindquist E.A."/>
            <person name="Lipzen A."/>
            <person name="Malagnac F."/>
            <person name="Mello A."/>
            <person name="Molinier V."/>
            <person name="Miyauchi S."/>
            <person name="Poulain J."/>
            <person name="Riccioni C."/>
            <person name="Rubini A."/>
            <person name="Sitrit Y."/>
            <person name="Splivallo R."/>
            <person name="Traeger S."/>
            <person name="Wang M."/>
            <person name="Zifcakova L."/>
            <person name="Wipf D."/>
            <person name="Zambonelli A."/>
            <person name="Paolocci F."/>
            <person name="Nowrousian M."/>
            <person name="Ottonello S."/>
            <person name="Baldrian P."/>
            <person name="Spatafora J.W."/>
            <person name="Henrissat B."/>
            <person name="Nagy L.G."/>
            <person name="Aury J.M."/>
            <person name="Wincker P."/>
            <person name="Grigoriev I.V."/>
            <person name="Bonfante P."/>
            <person name="Martin F.M."/>
        </authorList>
    </citation>
    <scope>NUCLEOTIDE SEQUENCE [LARGE SCALE GENOMIC DNA]</scope>
    <source>
        <strain evidence="2 3">120613-1</strain>
    </source>
</reference>
<keyword evidence="3" id="KW-1185">Reference proteome</keyword>
<evidence type="ECO:0000313" key="3">
    <source>
        <dbReference type="Proteomes" id="UP000276215"/>
    </source>
</evidence>
<proteinExistence type="predicted"/>
<feature type="coiled-coil region" evidence="1">
    <location>
        <begin position="15"/>
        <end position="42"/>
    </location>
</feature>
<name>A0A3N4JL85_9PEZI</name>
<organism evidence="2 3">
    <name type="scientific">Choiromyces venosus 120613-1</name>
    <dbReference type="NCBI Taxonomy" id="1336337"/>
    <lineage>
        <taxon>Eukaryota</taxon>
        <taxon>Fungi</taxon>
        <taxon>Dikarya</taxon>
        <taxon>Ascomycota</taxon>
        <taxon>Pezizomycotina</taxon>
        <taxon>Pezizomycetes</taxon>
        <taxon>Pezizales</taxon>
        <taxon>Tuberaceae</taxon>
        <taxon>Choiromyces</taxon>
    </lineage>
</organism>
<protein>
    <submittedName>
        <fullName evidence="2">Uncharacterized protein</fullName>
    </submittedName>
</protein>
<dbReference type="EMBL" id="ML120391">
    <property type="protein sequence ID" value="RPA99005.1"/>
    <property type="molecule type" value="Genomic_DNA"/>
</dbReference>
<dbReference type="Proteomes" id="UP000276215">
    <property type="component" value="Unassembled WGS sequence"/>
</dbReference>
<evidence type="ECO:0000313" key="2">
    <source>
        <dbReference type="EMBL" id="RPA99005.1"/>
    </source>
</evidence>